<dbReference type="PANTHER" id="PTHR41313:SF1">
    <property type="entry name" value="DNA METHYLASE ADENINE-SPECIFIC DOMAIN-CONTAINING PROTEIN"/>
    <property type="match status" value="1"/>
</dbReference>
<feature type="domain" description="YtxK-like N-terminal helical" evidence="2">
    <location>
        <begin position="54"/>
        <end position="72"/>
    </location>
</feature>
<dbReference type="PIRSF" id="PIRSF026567">
    <property type="entry name" value="Adenine_mtase_bact_prd"/>
    <property type="match status" value="1"/>
</dbReference>
<sequence length="314" mass="35959">MRDNTMHTHVEQIFTYIDQESSYIENEASATYLEGVVYALELWLSDKKRPSIIDAGKEEIRKAIQLAILKGMKKSAQVNHQMTPDAIGLLVSYFVKEMTKDRKELSILDPALGTGNLLYTIMNALPTENHAFGVEIDELLIQLAAQTGELLTHDIRLFRQDALKPLLIDPVDIVVSDLPVGYYPDTETSQDYFLHSTEEMSYAHHLFMEQSMKHVKPGGYLFFLVPDTIFESKQAPKLHEFIKENGWIQAVIQFPNSIFKTKGQEKSLLILQKKSSDLKAPREVLLAKVPNMMNKEAMELFLKKIEIWQEQNTK</sequence>
<evidence type="ECO:0000313" key="4">
    <source>
        <dbReference type="Proteomes" id="UP001152172"/>
    </source>
</evidence>
<dbReference type="InterPro" id="IPR016843">
    <property type="entry name" value="S-AdoMet-dep_Ade-MeTrfase_prd"/>
</dbReference>
<evidence type="ECO:0000259" key="1">
    <source>
        <dbReference type="Pfam" id="PF02384"/>
    </source>
</evidence>
<dbReference type="InterPro" id="IPR003356">
    <property type="entry name" value="DNA_methylase_A-5"/>
</dbReference>
<dbReference type="AlphaFoldDB" id="A0A9X3R963"/>
<dbReference type="InterPro" id="IPR052933">
    <property type="entry name" value="DNA_Protect_Modify"/>
</dbReference>
<protein>
    <submittedName>
        <fullName evidence="3">Class I SAM-dependent methyltransferase</fullName>
    </submittedName>
</protein>
<name>A0A9X3R963_9BACI</name>
<dbReference type="Pfam" id="PF02384">
    <property type="entry name" value="N6_Mtase"/>
    <property type="match status" value="1"/>
</dbReference>
<organism evidence="3 4">
    <name type="scientific">Psychrobacillus psychrodurans</name>
    <dbReference type="NCBI Taxonomy" id="126157"/>
    <lineage>
        <taxon>Bacteria</taxon>
        <taxon>Bacillati</taxon>
        <taxon>Bacillota</taxon>
        <taxon>Bacilli</taxon>
        <taxon>Bacillales</taxon>
        <taxon>Bacillaceae</taxon>
        <taxon>Psychrobacillus</taxon>
    </lineage>
</organism>
<dbReference type="Gene3D" id="3.40.50.150">
    <property type="entry name" value="Vaccinia Virus protein VP39"/>
    <property type="match status" value="1"/>
</dbReference>
<dbReference type="GO" id="GO:0032259">
    <property type="term" value="P:methylation"/>
    <property type="evidence" value="ECO:0007669"/>
    <property type="project" value="UniProtKB-KW"/>
</dbReference>
<reference evidence="3" key="1">
    <citation type="submission" date="2022-05" db="EMBL/GenBank/DDBJ databases">
        <authorList>
            <person name="Colautti A."/>
            <person name="Iacumin L."/>
        </authorList>
    </citation>
    <scope>NUCLEOTIDE SEQUENCE</scope>
    <source>
        <strain evidence="3">DSM 30747</strain>
    </source>
</reference>
<dbReference type="RefSeq" id="WP_269921603.1">
    <property type="nucleotide sequence ID" value="NZ_CP189791.1"/>
</dbReference>
<keyword evidence="3" id="KW-0808">Transferase</keyword>
<dbReference type="InterPro" id="IPR029063">
    <property type="entry name" value="SAM-dependent_MTases_sf"/>
</dbReference>
<dbReference type="PRINTS" id="PR00507">
    <property type="entry name" value="N12N6MTFRASE"/>
</dbReference>
<dbReference type="PANTHER" id="PTHR41313">
    <property type="entry name" value="ADENINE-SPECIFIC METHYLTRANSFERASE"/>
    <property type="match status" value="1"/>
</dbReference>
<dbReference type="Proteomes" id="UP001152172">
    <property type="component" value="Unassembled WGS sequence"/>
</dbReference>
<comment type="caution">
    <text evidence="3">The sequence shown here is derived from an EMBL/GenBank/DDBJ whole genome shotgun (WGS) entry which is preliminary data.</text>
</comment>
<dbReference type="SUPFAM" id="SSF53335">
    <property type="entry name" value="S-adenosyl-L-methionine-dependent methyltransferases"/>
    <property type="match status" value="1"/>
</dbReference>
<keyword evidence="4" id="KW-1185">Reference proteome</keyword>
<keyword evidence="3" id="KW-0489">Methyltransferase</keyword>
<gene>
    <name evidence="3" type="ORF">M9R61_07385</name>
</gene>
<evidence type="ECO:0000259" key="2">
    <source>
        <dbReference type="Pfam" id="PF21106"/>
    </source>
</evidence>
<dbReference type="InterPro" id="IPR048375">
    <property type="entry name" value="YtxK-like_N"/>
</dbReference>
<proteinExistence type="predicted"/>
<evidence type="ECO:0000313" key="3">
    <source>
        <dbReference type="EMBL" id="MCZ8533175.1"/>
    </source>
</evidence>
<feature type="domain" description="DNA methylase adenine-specific" evidence="1">
    <location>
        <begin position="91"/>
        <end position="299"/>
    </location>
</feature>
<dbReference type="EMBL" id="JAMKBI010000004">
    <property type="protein sequence ID" value="MCZ8533175.1"/>
    <property type="molecule type" value="Genomic_DNA"/>
</dbReference>
<dbReference type="CDD" id="cd02440">
    <property type="entry name" value="AdoMet_MTases"/>
    <property type="match status" value="1"/>
</dbReference>
<dbReference type="GO" id="GO:0008170">
    <property type="term" value="F:N-methyltransferase activity"/>
    <property type="evidence" value="ECO:0007669"/>
    <property type="project" value="InterPro"/>
</dbReference>
<dbReference type="GO" id="GO:0003677">
    <property type="term" value="F:DNA binding"/>
    <property type="evidence" value="ECO:0007669"/>
    <property type="project" value="InterPro"/>
</dbReference>
<dbReference type="Pfam" id="PF21106">
    <property type="entry name" value="YtxK_like"/>
    <property type="match status" value="1"/>
</dbReference>
<accession>A0A9X3R963</accession>